<dbReference type="SMART" id="SM00382">
    <property type="entry name" value="AAA"/>
    <property type="match status" value="1"/>
</dbReference>
<keyword evidence="1" id="KW-0813">Transport</keyword>
<dbReference type="PANTHER" id="PTHR42939">
    <property type="entry name" value="ABC TRANSPORTER ATP-BINDING PROTEIN ALBC-RELATED"/>
    <property type="match status" value="1"/>
</dbReference>
<dbReference type="Pfam" id="PF00005">
    <property type="entry name" value="ABC_tran"/>
    <property type="match status" value="1"/>
</dbReference>
<dbReference type="InterPro" id="IPR003593">
    <property type="entry name" value="AAA+_ATPase"/>
</dbReference>
<organism evidence="5 6">
    <name type="scientific">Chungangia koreensis</name>
    <dbReference type="NCBI Taxonomy" id="752657"/>
    <lineage>
        <taxon>Bacteria</taxon>
        <taxon>Bacillati</taxon>
        <taxon>Bacillota</taxon>
        <taxon>Bacilli</taxon>
        <taxon>Lactobacillales</taxon>
        <taxon>Chungangia</taxon>
    </lineage>
</organism>
<dbReference type="SUPFAM" id="SSF52540">
    <property type="entry name" value="P-loop containing nucleoside triphosphate hydrolases"/>
    <property type="match status" value="1"/>
</dbReference>
<gene>
    <name evidence="5" type="ORF">ACFOZY_15340</name>
</gene>
<protein>
    <submittedName>
        <fullName evidence="5">ABC transporter ATP-binding protein</fullName>
    </submittedName>
</protein>
<reference evidence="6" key="1">
    <citation type="journal article" date="2019" name="Int. J. Syst. Evol. Microbiol.">
        <title>The Global Catalogue of Microorganisms (GCM) 10K type strain sequencing project: providing services to taxonomists for standard genome sequencing and annotation.</title>
        <authorList>
            <consortium name="The Broad Institute Genomics Platform"/>
            <consortium name="The Broad Institute Genome Sequencing Center for Infectious Disease"/>
            <person name="Wu L."/>
            <person name="Ma J."/>
        </authorList>
    </citation>
    <scope>NUCLEOTIDE SEQUENCE [LARGE SCALE GENOMIC DNA]</scope>
    <source>
        <strain evidence="6">CCUG 59778</strain>
    </source>
</reference>
<name>A0ABV8X978_9LACT</name>
<dbReference type="GO" id="GO:0005524">
    <property type="term" value="F:ATP binding"/>
    <property type="evidence" value="ECO:0007669"/>
    <property type="project" value="UniProtKB-KW"/>
</dbReference>
<accession>A0ABV8X978</accession>
<dbReference type="InterPro" id="IPR027417">
    <property type="entry name" value="P-loop_NTPase"/>
</dbReference>
<keyword evidence="2" id="KW-0547">Nucleotide-binding</keyword>
<dbReference type="EMBL" id="JBHSEC010000022">
    <property type="protein sequence ID" value="MFC4411763.1"/>
    <property type="molecule type" value="Genomic_DNA"/>
</dbReference>
<feature type="domain" description="ABC transporter" evidence="4">
    <location>
        <begin position="2"/>
        <end position="224"/>
    </location>
</feature>
<dbReference type="InterPro" id="IPR003439">
    <property type="entry name" value="ABC_transporter-like_ATP-bd"/>
</dbReference>
<comment type="caution">
    <text evidence="5">The sequence shown here is derived from an EMBL/GenBank/DDBJ whole genome shotgun (WGS) entry which is preliminary data.</text>
</comment>
<evidence type="ECO:0000256" key="2">
    <source>
        <dbReference type="ARBA" id="ARBA00022741"/>
    </source>
</evidence>
<evidence type="ECO:0000313" key="5">
    <source>
        <dbReference type="EMBL" id="MFC4411763.1"/>
    </source>
</evidence>
<dbReference type="Proteomes" id="UP001595817">
    <property type="component" value="Unassembled WGS sequence"/>
</dbReference>
<proteinExistence type="predicted"/>
<dbReference type="RefSeq" id="WP_378157077.1">
    <property type="nucleotide sequence ID" value="NZ_JBHSEC010000022.1"/>
</dbReference>
<keyword evidence="3 5" id="KW-0067">ATP-binding</keyword>
<dbReference type="Gene3D" id="3.40.50.300">
    <property type="entry name" value="P-loop containing nucleotide triphosphate hydrolases"/>
    <property type="match status" value="1"/>
</dbReference>
<evidence type="ECO:0000256" key="1">
    <source>
        <dbReference type="ARBA" id="ARBA00022448"/>
    </source>
</evidence>
<dbReference type="PANTHER" id="PTHR42939:SF1">
    <property type="entry name" value="ABC TRANSPORTER ATP-BINDING PROTEIN ALBC-RELATED"/>
    <property type="match status" value="1"/>
</dbReference>
<sequence>MIRLEGIEKTYGRKKALAGVDLTLEKGKIIGLVGENGSGKTTLIKIIAGLVTPSSGSAEVDSIKVTRKIASKIAYMPDTDLFYPYFTVDELFRFYESQYDDFNYDKANIVAQFLNVDRNAQLKKLSKGNRGRAKMAATFGREADYYLLDEPFSGFDPMVRTDIIKGMIQFTDSSQTIFLSTHEIREAEPLMDEIVLLNSGKIMAHEELEAIRDEYGMDAVTWMTKKIREGESIAN</sequence>
<evidence type="ECO:0000259" key="4">
    <source>
        <dbReference type="PROSITE" id="PS50893"/>
    </source>
</evidence>
<evidence type="ECO:0000313" key="6">
    <source>
        <dbReference type="Proteomes" id="UP001595817"/>
    </source>
</evidence>
<keyword evidence="6" id="KW-1185">Reference proteome</keyword>
<dbReference type="PROSITE" id="PS50893">
    <property type="entry name" value="ABC_TRANSPORTER_2"/>
    <property type="match status" value="1"/>
</dbReference>
<dbReference type="CDD" id="cd03230">
    <property type="entry name" value="ABC_DR_subfamily_A"/>
    <property type="match status" value="1"/>
</dbReference>
<dbReference type="InterPro" id="IPR051782">
    <property type="entry name" value="ABC_Transporter_VariousFunc"/>
</dbReference>
<evidence type="ECO:0000256" key="3">
    <source>
        <dbReference type="ARBA" id="ARBA00022840"/>
    </source>
</evidence>